<evidence type="ECO:0000313" key="5">
    <source>
        <dbReference type="EMBL" id="CAK1604185.1"/>
    </source>
</evidence>
<dbReference type="GO" id="GO:0008010">
    <property type="term" value="F:structural constituent of chitin-based larval cuticle"/>
    <property type="evidence" value="ECO:0007669"/>
    <property type="project" value="TreeGrafter"/>
</dbReference>
<reference evidence="5 6" key="1">
    <citation type="submission" date="2023-11" db="EMBL/GenBank/DDBJ databases">
        <authorList>
            <person name="Hedman E."/>
            <person name="Englund M."/>
            <person name="Stromberg M."/>
            <person name="Nyberg Akerstrom W."/>
            <person name="Nylinder S."/>
            <person name="Jareborg N."/>
            <person name="Kallberg Y."/>
            <person name="Kronander E."/>
        </authorList>
    </citation>
    <scope>NUCLEOTIDE SEQUENCE [LARGE SCALE GENOMIC DNA]</scope>
</reference>
<accession>A0AAV1MAL4</accession>
<keyword evidence="6" id="KW-1185">Reference proteome</keyword>
<dbReference type="AlphaFoldDB" id="A0AAV1MAL4"/>
<dbReference type="PROSITE" id="PS51155">
    <property type="entry name" value="CHIT_BIND_RR_2"/>
    <property type="match status" value="1"/>
</dbReference>
<keyword evidence="2 4" id="KW-0732">Signal</keyword>
<gene>
    <name evidence="5" type="ORF">PARMNEM_LOCUS22447</name>
</gene>
<proteinExistence type="predicted"/>
<name>A0AAV1MAL4_9NEOP</name>
<sequence>MKIVAIIFLAALSFVSSEDNGRYRREYYANSGRNRFPENGRYNSPFGIYNNNVRNNARFPYKPYQELSTPYSTNTEKYRNNAVQVTSSYRPVTVKPTTTAPVYTLTTKSNIAVTGSPVYQRSNTLEGNARIVNQDSDLDVHNYRYSYLTENGISAGESGVVDSTENGGGTRVKGFYEYFGADGIKYRVDYTADENGFHPTGAHLP</sequence>
<feature type="signal peptide" evidence="4">
    <location>
        <begin position="1"/>
        <end position="17"/>
    </location>
</feature>
<dbReference type="Pfam" id="PF00379">
    <property type="entry name" value="Chitin_bind_4"/>
    <property type="match status" value="1"/>
</dbReference>
<dbReference type="InterPro" id="IPR031311">
    <property type="entry name" value="CHIT_BIND_RR_consensus"/>
</dbReference>
<dbReference type="InterPro" id="IPR050468">
    <property type="entry name" value="Cuticle_Struct_Prot"/>
</dbReference>
<dbReference type="InterPro" id="IPR000618">
    <property type="entry name" value="Insect_cuticle"/>
</dbReference>
<dbReference type="PANTHER" id="PTHR10380:SF200">
    <property type="entry name" value="CUTICULAR PROTEIN 49AB-RELATED"/>
    <property type="match status" value="1"/>
</dbReference>
<dbReference type="PRINTS" id="PR00947">
    <property type="entry name" value="CUTICLE"/>
</dbReference>
<feature type="chain" id="PRO_5043326235" evidence="4">
    <location>
        <begin position="18"/>
        <end position="205"/>
    </location>
</feature>
<evidence type="ECO:0000256" key="1">
    <source>
        <dbReference type="ARBA" id="ARBA00022460"/>
    </source>
</evidence>
<dbReference type="Proteomes" id="UP001314205">
    <property type="component" value="Unassembled WGS sequence"/>
</dbReference>
<organism evidence="5 6">
    <name type="scientific">Parnassius mnemosyne</name>
    <name type="common">clouded apollo</name>
    <dbReference type="NCBI Taxonomy" id="213953"/>
    <lineage>
        <taxon>Eukaryota</taxon>
        <taxon>Metazoa</taxon>
        <taxon>Ecdysozoa</taxon>
        <taxon>Arthropoda</taxon>
        <taxon>Hexapoda</taxon>
        <taxon>Insecta</taxon>
        <taxon>Pterygota</taxon>
        <taxon>Neoptera</taxon>
        <taxon>Endopterygota</taxon>
        <taxon>Lepidoptera</taxon>
        <taxon>Glossata</taxon>
        <taxon>Ditrysia</taxon>
        <taxon>Papilionoidea</taxon>
        <taxon>Papilionidae</taxon>
        <taxon>Parnassiinae</taxon>
        <taxon>Parnassini</taxon>
        <taxon>Parnassius</taxon>
        <taxon>Driopa</taxon>
    </lineage>
</organism>
<protein>
    <submittedName>
        <fullName evidence="5">Uncharacterized protein</fullName>
    </submittedName>
</protein>
<dbReference type="PROSITE" id="PS00233">
    <property type="entry name" value="CHIT_BIND_RR_1"/>
    <property type="match status" value="1"/>
</dbReference>
<evidence type="ECO:0000313" key="6">
    <source>
        <dbReference type="Proteomes" id="UP001314205"/>
    </source>
</evidence>
<dbReference type="EMBL" id="CAVLGL010000159">
    <property type="protein sequence ID" value="CAK1604185.1"/>
    <property type="molecule type" value="Genomic_DNA"/>
</dbReference>
<evidence type="ECO:0000256" key="4">
    <source>
        <dbReference type="SAM" id="SignalP"/>
    </source>
</evidence>
<dbReference type="GO" id="GO:0062129">
    <property type="term" value="C:chitin-based extracellular matrix"/>
    <property type="evidence" value="ECO:0007669"/>
    <property type="project" value="TreeGrafter"/>
</dbReference>
<evidence type="ECO:0000256" key="2">
    <source>
        <dbReference type="ARBA" id="ARBA00022729"/>
    </source>
</evidence>
<comment type="caution">
    <text evidence="5">The sequence shown here is derived from an EMBL/GenBank/DDBJ whole genome shotgun (WGS) entry which is preliminary data.</text>
</comment>
<evidence type="ECO:0000256" key="3">
    <source>
        <dbReference type="PROSITE-ProRule" id="PRU00497"/>
    </source>
</evidence>
<keyword evidence="1 3" id="KW-0193">Cuticle</keyword>
<dbReference type="PANTHER" id="PTHR10380">
    <property type="entry name" value="CUTICLE PROTEIN"/>
    <property type="match status" value="1"/>
</dbReference>